<proteinExistence type="predicted"/>
<dbReference type="Proteomes" id="UP000791440">
    <property type="component" value="Unassembled WGS sequence"/>
</dbReference>
<reference evidence="2" key="1">
    <citation type="journal article" date="2016" name="Insect Biochem. Mol. Biol.">
        <title>Multifaceted biological insights from a draft genome sequence of the tobacco hornworm moth, Manduca sexta.</title>
        <authorList>
            <person name="Kanost M.R."/>
            <person name="Arrese E.L."/>
            <person name="Cao X."/>
            <person name="Chen Y.R."/>
            <person name="Chellapilla S."/>
            <person name="Goldsmith M.R."/>
            <person name="Grosse-Wilde E."/>
            <person name="Heckel D.G."/>
            <person name="Herndon N."/>
            <person name="Jiang H."/>
            <person name="Papanicolaou A."/>
            <person name="Qu J."/>
            <person name="Soulages J.L."/>
            <person name="Vogel H."/>
            <person name="Walters J."/>
            <person name="Waterhouse R.M."/>
            <person name="Ahn S.J."/>
            <person name="Almeida F.C."/>
            <person name="An C."/>
            <person name="Aqrawi P."/>
            <person name="Bretschneider A."/>
            <person name="Bryant W.B."/>
            <person name="Bucks S."/>
            <person name="Chao H."/>
            <person name="Chevignon G."/>
            <person name="Christen J.M."/>
            <person name="Clarke D.F."/>
            <person name="Dittmer N.T."/>
            <person name="Ferguson L.C.F."/>
            <person name="Garavelou S."/>
            <person name="Gordon K.H.J."/>
            <person name="Gunaratna R.T."/>
            <person name="Han Y."/>
            <person name="Hauser F."/>
            <person name="He Y."/>
            <person name="Heidel-Fischer H."/>
            <person name="Hirsh A."/>
            <person name="Hu Y."/>
            <person name="Jiang H."/>
            <person name="Kalra D."/>
            <person name="Klinner C."/>
            <person name="Konig C."/>
            <person name="Kovar C."/>
            <person name="Kroll A.R."/>
            <person name="Kuwar S.S."/>
            <person name="Lee S.L."/>
            <person name="Lehman R."/>
            <person name="Li K."/>
            <person name="Li Z."/>
            <person name="Liang H."/>
            <person name="Lovelace S."/>
            <person name="Lu Z."/>
            <person name="Mansfield J.H."/>
            <person name="McCulloch K.J."/>
            <person name="Mathew T."/>
            <person name="Morton B."/>
            <person name="Muzny D.M."/>
            <person name="Neunemann D."/>
            <person name="Ongeri F."/>
            <person name="Pauchet Y."/>
            <person name="Pu L.L."/>
            <person name="Pyrousis I."/>
            <person name="Rao X.J."/>
            <person name="Redding A."/>
            <person name="Roesel C."/>
            <person name="Sanchez-Gracia A."/>
            <person name="Schaack S."/>
            <person name="Shukla A."/>
            <person name="Tetreau G."/>
            <person name="Wang Y."/>
            <person name="Xiong G.H."/>
            <person name="Traut W."/>
            <person name="Walsh T.K."/>
            <person name="Worley K.C."/>
            <person name="Wu D."/>
            <person name="Wu W."/>
            <person name="Wu Y.Q."/>
            <person name="Zhang X."/>
            <person name="Zou Z."/>
            <person name="Zucker H."/>
            <person name="Briscoe A.D."/>
            <person name="Burmester T."/>
            <person name="Clem R.J."/>
            <person name="Feyereisen R."/>
            <person name="Grimmelikhuijzen C.J.P."/>
            <person name="Hamodrakas S.J."/>
            <person name="Hansson B.S."/>
            <person name="Huguet E."/>
            <person name="Jermiin L.S."/>
            <person name="Lan Q."/>
            <person name="Lehman H.K."/>
            <person name="Lorenzen M."/>
            <person name="Merzendorfer H."/>
            <person name="Michalopoulos I."/>
            <person name="Morton D.B."/>
            <person name="Muthukrishnan S."/>
            <person name="Oakeshott J.G."/>
            <person name="Palmer W."/>
            <person name="Park Y."/>
            <person name="Passarelli A.L."/>
            <person name="Rozas J."/>
            <person name="Schwartz L.M."/>
            <person name="Smith W."/>
            <person name="Southgate A."/>
            <person name="Vilcinskas A."/>
            <person name="Vogt R."/>
            <person name="Wang P."/>
            <person name="Werren J."/>
            <person name="Yu X.Q."/>
            <person name="Zhou J.J."/>
            <person name="Brown S.J."/>
            <person name="Scherer S.E."/>
            <person name="Richards S."/>
            <person name="Blissard G.W."/>
        </authorList>
    </citation>
    <scope>NUCLEOTIDE SEQUENCE</scope>
</reference>
<evidence type="ECO:0000313" key="2">
    <source>
        <dbReference type="EMBL" id="KAG6454199.1"/>
    </source>
</evidence>
<evidence type="ECO:0000313" key="3">
    <source>
        <dbReference type="Proteomes" id="UP000791440"/>
    </source>
</evidence>
<name>A0A921ZAH4_MANSE</name>
<gene>
    <name evidence="2" type="ORF">O3G_MSEX008564</name>
</gene>
<feature type="region of interest" description="Disordered" evidence="1">
    <location>
        <begin position="1"/>
        <end position="48"/>
    </location>
</feature>
<keyword evidence="3" id="KW-1185">Reference proteome</keyword>
<comment type="caution">
    <text evidence="2">The sequence shown here is derived from an EMBL/GenBank/DDBJ whole genome shotgun (WGS) entry which is preliminary data.</text>
</comment>
<protein>
    <submittedName>
        <fullName evidence="2">Uncharacterized protein</fullName>
    </submittedName>
</protein>
<reference evidence="2" key="2">
    <citation type="submission" date="2020-12" db="EMBL/GenBank/DDBJ databases">
        <authorList>
            <person name="Kanost M."/>
        </authorList>
    </citation>
    <scope>NUCLEOTIDE SEQUENCE</scope>
</reference>
<evidence type="ECO:0000256" key="1">
    <source>
        <dbReference type="SAM" id="MobiDB-lite"/>
    </source>
</evidence>
<organism evidence="2 3">
    <name type="scientific">Manduca sexta</name>
    <name type="common">Tobacco hawkmoth</name>
    <name type="synonym">Tobacco hornworm</name>
    <dbReference type="NCBI Taxonomy" id="7130"/>
    <lineage>
        <taxon>Eukaryota</taxon>
        <taxon>Metazoa</taxon>
        <taxon>Ecdysozoa</taxon>
        <taxon>Arthropoda</taxon>
        <taxon>Hexapoda</taxon>
        <taxon>Insecta</taxon>
        <taxon>Pterygota</taxon>
        <taxon>Neoptera</taxon>
        <taxon>Endopterygota</taxon>
        <taxon>Lepidoptera</taxon>
        <taxon>Glossata</taxon>
        <taxon>Ditrysia</taxon>
        <taxon>Bombycoidea</taxon>
        <taxon>Sphingidae</taxon>
        <taxon>Sphinginae</taxon>
        <taxon>Sphingini</taxon>
        <taxon>Manduca</taxon>
    </lineage>
</organism>
<dbReference type="AlphaFoldDB" id="A0A921ZAH4"/>
<dbReference type="EMBL" id="JH668460">
    <property type="protein sequence ID" value="KAG6454199.1"/>
    <property type="molecule type" value="Genomic_DNA"/>
</dbReference>
<accession>A0A921ZAH4</accession>
<sequence>MRMMSLFLSRHNPGPELSPQLRQRLPQSRPGEQKNRLEFSSGKSSTMTIRGKLQRPPVIRLDGVSIRSVASAPVLGVELDGSLLFSRHAQGIVDRAAKCFGKMSCVSASSWGIRFPDLRILYHGTFVATLVYAASCWYARVKVQAISGTLLRGQRPALVLLTNAYLSVSTAALPVLAGVLPADLEVYRAGWKEAAHKATPKAEMCRLLREIRDSVIVLWQNRWETETKGRELHMFFPDVAGRLSMCWVAPDYETSQILTGHGCFNKRLSDMRLRDDSACKCG</sequence>